<dbReference type="InterPro" id="IPR032675">
    <property type="entry name" value="LRR_dom_sf"/>
</dbReference>
<dbReference type="Proteomes" id="UP001215151">
    <property type="component" value="Unassembled WGS sequence"/>
</dbReference>
<name>A0AAD7XBY7_9APHY</name>
<protein>
    <submittedName>
        <fullName evidence="1">Uncharacterized protein</fullName>
    </submittedName>
</protein>
<sequence>MASTTELPYAFTLLSAPEDATPMERVLWDIYHKGALLMPEGNRNASPLPALFTEADSLVNEVSHMHIVSDETRDDSLPSPTSPASVGSALVDPADVVVTRTAVKETENLDTNSPHSVIMLSSALPHDPHMGTLTQYTLPGTMQYDAESATEWDRRRLVQVLQLFTQVVPEKLQSQLFGGVKIDVYRSSPLVCVDTGTSTSWLLGYGYRIVDPNGTIRELTDEEAKTLPKKDLVLVHDYYQQDLPGSDAKWTFRAGAVKDVTLMRTPLEFRLGSTHSWPHRGSEASNITMKYKFSVAYAVNLRMATVRFAGILGLSPARQTAYPSNCNFHSFSKALLEQGVIREPETGSGIVYYFGLRPAGFSSTTRSATIEEPLWSAEIPIITGSGCFWKVRLLSIAFEKDRGGSMGWECRDGWEYSFQDDESGEEGIVVHLDTGCSLSWLPAGLTSRIRTEIFVNPNNTQLERLQGKESQFNKPNLQTYTIYVNPDVWRVKLKFRGIGDSSVVEVLAPIDPFASTMDDPNAAEGGVRMHRGMLHIAPEKHYFLGLNFFQSMFVAMHNEEPGVPERAYVRMAPQWPGERKTFQTPPVNRDFRRVRIRWRSLPILFRKYTIASYGRVKTFLPATLRQFVTTLLLIDYCGDVPPAGVDEMSEEWALIALSLLRYTDDTRLCGVYNSKAIAEVLSQMSRVHTVEFRFPSLRYPHGIPWQVLKRILALPSLQELSVDMHRFAPMLSDTEQELTLDFPINLTSFSHTISDYHRRPVVFPTERQALELVIKSSSSSLRRLTMAMELAPLDLLHNGADWSNLRELHLRGQYRTIGDPPLPLIAVFAHMSQLRVLDLKLIQPAELDPQPIWPSGYLGEWPWPELEELTVSCPQIRDNIYGALPTTLRGLCLRYTPHYLIHLWREKDGLPGRRAECRWQWPLLSCADILGILRRSDAPRLRHLELEYEVDDSELELLHAVAERYPGLTSIHIFRCRKDRNLHPTEDFNPTDYVRRLIMPLTPLTNLEELTLHLDLPGTPTPQYVPTMRFGGTGPYTLEELEEFSRVLQAIADMLARMLRPSLRTITFWKPAFCGVFQWRIFDVVCDDGQWHASYASSAPQNYTHY</sequence>
<dbReference type="InterPro" id="IPR021109">
    <property type="entry name" value="Peptidase_aspartic_dom_sf"/>
</dbReference>
<dbReference type="Gene3D" id="3.80.10.10">
    <property type="entry name" value="Ribonuclease Inhibitor"/>
    <property type="match status" value="1"/>
</dbReference>
<dbReference type="Gene3D" id="2.40.70.10">
    <property type="entry name" value="Acid Proteases"/>
    <property type="match status" value="1"/>
</dbReference>
<reference evidence="1" key="1">
    <citation type="submission" date="2022-11" db="EMBL/GenBank/DDBJ databases">
        <title>Genome Sequence of Cubamyces cubensis.</title>
        <authorList>
            <person name="Buettner E."/>
        </authorList>
    </citation>
    <scope>NUCLEOTIDE SEQUENCE</scope>
    <source>
        <strain evidence="1">MPL-01</strain>
    </source>
</reference>
<dbReference type="SUPFAM" id="SSF52047">
    <property type="entry name" value="RNI-like"/>
    <property type="match status" value="1"/>
</dbReference>
<evidence type="ECO:0000313" key="2">
    <source>
        <dbReference type="Proteomes" id="UP001215151"/>
    </source>
</evidence>
<gene>
    <name evidence="1" type="ORF">ONZ51_g7282</name>
</gene>
<dbReference type="SUPFAM" id="SSF50630">
    <property type="entry name" value="Acid proteases"/>
    <property type="match status" value="1"/>
</dbReference>
<organism evidence="1 2">
    <name type="scientific">Trametes cubensis</name>
    <dbReference type="NCBI Taxonomy" id="1111947"/>
    <lineage>
        <taxon>Eukaryota</taxon>
        <taxon>Fungi</taxon>
        <taxon>Dikarya</taxon>
        <taxon>Basidiomycota</taxon>
        <taxon>Agaricomycotina</taxon>
        <taxon>Agaricomycetes</taxon>
        <taxon>Polyporales</taxon>
        <taxon>Polyporaceae</taxon>
        <taxon>Trametes</taxon>
    </lineage>
</organism>
<accession>A0AAD7XBY7</accession>
<proteinExistence type="predicted"/>
<evidence type="ECO:0000313" key="1">
    <source>
        <dbReference type="EMBL" id="KAJ8474343.1"/>
    </source>
</evidence>
<keyword evidence="2" id="KW-1185">Reference proteome</keyword>
<dbReference type="AlphaFoldDB" id="A0AAD7XBY7"/>
<comment type="caution">
    <text evidence="1">The sequence shown here is derived from an EMBL/GenBank/DDBJ whole genome shotgun (WGS) entry which is preliminary data.</text>
</comment>
<dbReference type="EMBL" id="JAPEVG010000191">
    <property type="protein sequence ID" value="KAJ8474343.1"/>
    <property type="molecule type" value="Genomic_DNA"/>
</dbReference>